<dbReference type="NCBIfam" id="TIGR04123">
    <property type="entry name" value="P_estr_lig_assc"/>
    <property type="match status" value="1"/>
</dbReference>
<dbReference type="PANTHER" id="PTHR39323:SF1">
    <property type="entry name" value="BLR1149 PROTEIN"/>
    <property type="match status" value="1"/>
</dbReference>
<gene>
    <name evidence="2" type="ORF">SAMN04487910_4027</name>
</gene>
<dbReference type="PIRSF" id="PIRSF000887">
    <property type="entry name" value="Pesterase_MJ0037"/>
    <property type="match status" value="1"/>
</dbReference>
<evidence type="ECO:0000313" key="2">
    <source>
        <dbReference type="EMBL" id="SEM06549.1"/>
    </source>
</evidence>
<dbReference type="SUPFAM" id="SSF56300">
    <property type="entry name" value="Metallo-dependent phosphatases"/>
    <property type="match status" value="1"/>
</dbReference>
<accession>A0A1H7VCD7</accession>
<dbReference type="Gene3D" id="3.60.21.10">
    <property type="match status" value="1"/>
</dbReference>
<reference evidence="2 3" key="1">
    <citation type="submission" date="2016-10" db="EMBL/GenBank/DDBJ databases">
        <authorList>
            <person name="de Groot N.N."/>
        </authorList>
    </citation>
    <scope>NUCLEOTIDE SEQUENCE [LARGE SCALE GENOMIC DNA]</scope>
    <source>
        <strain evidence="2 3">DSM 25232</strain>
    </source>
</reference>
<dbReference type="GO" id="GO:0016787">
    <property type="term" value="F:hydrolase activity"/>
    <property type="evidence" value="ECO:0007669"/>
    <property type="project" value="InterPro"/>
</dbReference>
<dbReference type="CDD" id="cd07391">
    <property type="entry name" value="MPP_PF1019"/>
    <property type="match status" value="1"/>
</dbReference>
<sequence>MKFQTIQIQNQTFLLHPTGAMFWKEKNILLIADLHLGKISHFRKHGSAVPQEAILKNFERLDAVLETFTPSKVCFLGDLFHSFINNEWILFSEWVSRTKVELLLIVGNHDIISPLKYEEIGIKLGLELILDNFLLSHHPEEREGLFNFCGHIHPGVLLEGLGKQRLRLPCFYQKENQLILPAFGEFTGNHILESTKKVKIYAITKKEVILIN</sequence>
<dbReference type="InterPro" id="IPR029052">
    <property type="entry name" value="Metallo-depent_PP-like"/>
</dbReference>
<dbReference type="Proteomes" id="UP000198521">
    <property type="component" value="Unassembled WGS sequence"/>
</dbReference>
<dbReference type="STRING" id="1038014.SAMN04487910_4027"/>
<dbReference type="InterPro" id="IPR026336">
    <property type="entry name" value="PdeM-like"/>
</dbReference>
<dbReference type="EMBL" id="FOAB01000008">
    <property type="protein sequence ID" value="SEM06549.1"/>
    <property type="molecule type" value="Genomic_DNA"/>
</dbReference>
<dbReference type="RefSeq" id="WP_280139544.1">
    <property type="nucleotide sequence ID" value="NZ_FOAB01000008.1"/>
</dbReference>
<keyword evidence="3" id="KW-1185">Reference proteome</keyword>
<dbReference type="PANTHER" id="PTHR39323">
    <property type="entry name" value="BLR1149 PROTEIN"/>
    <property type="match status" value="1"/>
</dbReference>
<proteinExistence type="predicted"/>
<evidence type="ECO:0000259" key="1">
    <source>
        <dbReference type="Pfam" id="PF00149"/>
    </source>
</evidence>
<protein>
    <submittedName>
        <fullName evidence="2">Putative phosphoesterase</fullName>
    </submittedName>
</protein>
<dbReference type="InterPro" id="IPR024173">
    <property type="entry name" value="Pesterase_MJ0037-like"/>
</dbReference>
<dbReference type="AlphaFoldDB" id="A0A1H7VCD7"/>
<evidence type="ECO:0000313" key="3">
    <source>
        <dbReference type="Proteomes" id="UP000198521"/>
    </source>
</evidence>
<dbReference type="Pfam" id="PF00149">
    <property type="entry name" value="Metallophos"/>
    <property type="match status" value="1"/>
</dbReference>
<organism evidence="2 3">
    <name type="scientific">Aquimarina amphilecti</name>
    <dbReference type="NCBI Taxonomy" id="1038014"/>
    <lineage>
        <taxon>Bacteria</taxon>
        <taxon>Pseudomonadati</taxon>
        <taxon>Bacteroidota</taxon>
        <taxon>Flavobacteriia</taxon>
        <taxon>Flavobacteriales</taxon>
        <taxon>Flavobacteriaceae</taxon>
        <taxon>Aquimarina</taxon>
    </lineage>
</organism>
<name>A0A1H7VCD7_AQUAM</name>
<dbReference type="InterPro" id="IPR004843">
    <property type="entry name" value="Calcineurin-like_PHP"/>
</dbReference>
<feature type="domain" description="Calcineurin-like phosphoesterase" evidence="1">
    <location>
        <begin position="27"/>
        <end position="124"/>
    </location>
</feature>